<dbReference type="Proteomes" id="UP001396334">
    <property type="component" value="Unassembled WGS sequence"/>
</dbReference>
<evidence type="ECO:0000313" key="1">
    <source>
        <dbReference type="EMBL" id="KAK9047347.1"/>
    </source>
</evidence>
<reference evidence="1 2" key="1">
    <citation type="journal article" date="2024" name="G3 (Bethesda)">
        <title>Genome assembly of Hibiscus sabdariffa L. provides insights into metabolisms of medicinal natural products.</title>
        <authorList>
            <person name="Kim T."/>
        </authorList>
    </citation>
    <scope>NUCLEOTIDE SEQUENCE [LARGE SCALE GENOMIC DNA]</scope>
    <source>
        <strain evidence="1">TK-2024</strain>
        <tissue evidence="1">Old leaves</tissue>
    </source>
</reference>
<organism evidence="1 2">
    <name type="scientific">Hibiscus sabdariffa</name>
    <name type="common">roselle</name>
    <dbReference type="NCBI Taxonomy" id="183260"/>
    <lineage>
        <taxon>Eukaryota</taxon>
        <taxon>Viridiplantae</taxon>
        <taxon>Streptophyta</taxon>
        <taxon>Embryophyta</taxon>
        <taxon>Tracheophyta</taxon>
        <taxon>Spermatophyta</taxon>
        <taxon>Magnoliopsida</taxon>
        <taxon>eudicotyledons</taxon>
        <taxon>Gunneridae</taxon>
        <taxon>Pentapetalae</taxon>
        <taxon>rosids</taxon>
        <taxon>malvids</taxon>
        <taxon>Malvales</taxon>
        <taxon>Malvaceae</taxon>
        <taxon>Malvoideae</taxon>
        <taxon>Hibiscus</taxon>
    </lineage>
</organism>
<protein>
    <submittedName>
        <fullName evidence="1">Uncharacterized protein</fullName>
    </submittedName>
</protein>
<comment type="caution">
    <text evidence="1">The sequence shown here is derived from an EMBL/GenBank/DDBJ whole genome shotgun (WGS) entry which is preliminary data.</text>
</comment>
<dbReference type="EMBL" id="JBBPBN010000001">
    <property type="protein sequence ID" value="KAK9047347.1"/>
    <property type="molecule type" value="Genomic_DNA"/>
</dbReference>
<gene>
    <name evidence="1" type="ORF">V6N11_053193</name>
</gene>
<accession>A0ABR2UCY7</accession>
<evidence type="ECO:0000313" key="2">
    <source>
        <dbReference type="Proteomes" id="UP001396334"/>
    </source>
</evidence>
<proteinExistence type="predicted"/>
<keyword evidence="2" id="KW-1185">Reference proteome</keyword>
<name>A0ABR2UCY7_9ROSI</name>
<sequence length="97" mass="11143">MCEYLLWFVIDLCSECLCGGNPLYATSGLTGTMAVSIVDEQRNWDEMLITVDSTTQRRSRDDLESKFLDFPSSMGREDNPGHWTLECLKFDNSYFKP</sequence>